<dbReference type="InterPro" id="IPR050922">
    <property type="entry name" value="LytR/CpsA/Psr_CW_biosynth"/>
</dbReference>
<accession>A0A9X8ZD59</accession>
<dbReference type="Pfam" id="PF03816">
    <property type="entry name" value="LytR_cpsA_psr"/>
    <property type="match status" value="1"/>
</dbReference>
<evidence type="ECO:0000256" key="5">
    <source>
        <dbReference type="SAM" id="Phobius"/>
    </source>
</evidence>
<evidence type="ECO:0000313" key="8">
    <source>
        <dbReference type="Proteomes" id="UP000309170"/>
    </source>
</evidence>
<dbReference type="NCBIfam" id="NF006897">
    <property type="entry name" value="PRK09379.1"/>
    <property type="match status" value="1"/>
</dbReference>
<comment type="caution">
    <text evidence="7">The sequence shown here is derived from an EMBL/GenBank/DDBJ whole genome shotgun (WGS) entry which is preliminary data.</text>
</comment>
<evidence type="ECO:0000313" key="7">
    <source>
        <dbReference type="EMBL" id="TKH07045.1"/>
    </source>
</evidence>
<sequence length="311" mass="35722">MGTRKKKKVLLMILTIISVLIIGSGSYTYYLWHMVTSTVANIEENIDREKSEKRLEKINFKEGDPITVLLMGIDNPAGQKRGRSDSLILLTINPHSESMHMVSIPRDTYTKIKGSWKTDKINHAYAIGGTEMTIRSVENLLDVPVDYFVKVNMKSFKEIVDTVGGVEVNNDLDFTYYGVHYPKGRLHLDGERALRYSRMRSKDPRGDFGRQIRQRQVIEAIIQKGANISSITKFGEMIKVVENNVKTNLTFDDMWEIQSNYKDARKNIEQHKIEGKSKEIKGTFYYIPDKENLSTVSDELKKHIEINNKTP</sequence>
<keyword evidence="5" id="KW-0472">Membrane</keyword>
<reference evidence="7 8" key="1">
    <citation type="journal article" date="2019" name="Environ. Microbiol.">
        <title>An active ?-lactamase is a part of an orchestrated cell wall stress resistance network of Bacillus subtilis and related rhizosphere species.</title>
        <authorList>
            <person name="Bucher T."/>
            <person name="Keren-Paz A."/>
            <person name="Hausser J."/>
            <person name="Olender T."/>
            <person name="Cytryn E."/>
            <person name="Kolodkin-Gal I."/>
        </authorList>
    </citation>
    <scope>NUCLEOTIDE SEQUENCE [LARGE SCALE GENOMIC DNA]</scope>
    <source>
        <strain evidence="7 8">I4</strain>
    </source>
</reference>
<keyword evidence="2 5" id="KW-0812">Transmembrane</keyword>
<evidence type="ECO:0000259" key="6">
    <source>
        <dbReference type="Pfam" id="PF03816"/>
    </source>
</evidence>
<dbReference type="OrthoDB" id="27330at2"/>
<dbReference type="Gene3D" id="3.40.630.190">
    <property type="entry name" value="LCP protein"/>
    <property type="match status" value="1"/>
</dbReference>
<dbReference type="GO" id="GO:0071555">
    <property type="term" value="P:cell wall organization"/>
    <property type="evidence" value="ECO:0007669"/>
    <property type="project" value="UniProtKB-KW"/>
</dbReference>
<organism evidence="7 8">
    <name type="scientific">Peribacillus simplex</name>
    <dbReference type="NCBI Taxonomy" id="1478"/>
    <lineage>
        <taxon>Bacteria</taxon>
        <taxon>Bacillati</taxon>
        <taxon>Bacillota</taxon>
        <taxon>Bacilli</taxon>
        <taxon>Bacillales</taxon>
        <taxon>Bacillaceae</taxon>
        <taxon>Peribacillus</taxon>
    </lineage>
</organism>
<evidence type="ECO:0000256" key="2">
    <source>
        <dbReference type="ARBA" id="ARBA00022692"/>
    </source>
</evidence>
<gene>
    <name evidence="7" type="ORF">FC678_23095</name>
</gene>
<name>A0A9X8ZD59_9BACI</name>
<proteinExistence type="inferred from homology"/>
<evidence type="ECO:0000256" key="4">
    <source>
        <dbReference type="ARBA" id="ARBA00022989"/>
    </source>
</evidence>
<dbReference type="PANTHER" id="PTHR33392">
    <property type="entry name" value="POLYISOPRENYL-TEICHOIC ACID--PEPTIDOGLYCAN TEICHOIC ACID TRANSFERASE TAGU"/>
    <property type="match status" value="1"/>
</dbReference>
<dbReference type="PANTHER" id="PTHR33392:SF6">
    <property type="entry name" value="POLYISOPRENYL-TEICHOIC ACID--PEPTIDOGLYCAN TEICHOIC ACID TRANSFERASE TAGU"/>
    <property type="match status" value="1"/>
</dbReference>
<feature type="transmembrane region" description="Helical" evidence="5">
    <location>
        <begin position="9"/>
        <end position="32"/>
    </location>
</feature>
<dbReference type="AlphaFoldDB" id="A0A9X8ZD59"/>
<dbReference type="RefSeq" id="WP_137020754.1">
    <property type="nucleotide sequence ID" value="NZ_SZNS01000136.1"/>
</dbReference>
<comment type="similarity">
    <text evidence="1">Belongs to the LytR/CpsA/Psr (LCP) family.</text>
</comment>
<evidence type="ECO:0000256" key="1">
    <source>
        <dbReference type="ARBA" id="ARBA00006068"/>
    </source>
</evidence>
<dbReference type="Proteomes" id="UP000309170">
    <property type="component" value="Unassembled WGS sequence"/>
</dbReference>
<evidence type="ECO:0000256" key="3">
    <source>
        <dbReference type="ARBA" id="ARBA00022968"/>
    </source>
</evidence>
<dbReference type="EMBL" id="SZNT01000515">
    <property type="protein sequence ID" value="TKH07045.1"/>
    <property type="molecule type" value="Genomic_DNA"/>
</dbReference>
<keyword evidence="4 5" id="KW-1133">Transmembrane helix</keyword>
<protein>
    <submittedName>
        <fullName evidence="7">LytR family transcriptional regulator</fullName>
    </submittedName>
</protein>
<dbReference type="InterPro" id="IPR004474">
    <property type="entry name" value="LytR_CpsA_psr"/>
</dbReference>
<dbReference type="NCBIfam" id="TIGR00350">
    <property type="entry name" value="lytR_cpsA_psr"/>
    <property type="match status" value="1"/>
</dbReference>
<keyword evidence="3" id="KW-0735">Signal-anchor</keyword>
<feature type="domain" description="Cell envelope-related transcriptional attenuator" evidence="6">
    <location>
        <begin position="83"/>
        <end position="225"/>
    </location>
</feature>